<dbReference type="Proteomes" id="UP000229740">
    <property type="component" value="Unassembled WGS sequence"/>
</dbReference>
<comment type="caution">
    <text evidence="1">The sequence shown here is derived from an EMBL/GenBank/DDBJ whole genome shotgun (WGS) entry which is preliminary data.</text>
</comment>
<dbReference type="EMBL" id="PDPS01000022">
    <property type="protein sequence ID" value="PID58518.1"/>
    <property type="molecule type" value="Genomic_DNA"/>
</dbReference>
<reference evidence="1 2" key="1">
    <citation type="submission" date="2017-10" db="EMBL/GenBank/DDBJ databases">
        <title>Novel microbial diversity and functional potential in the marine mammal oral microbiome.</title>
        <authorList>
            <person name="Dudek N.K."/>
            <person name="Sun C.L."/>
            <person name="Burstein D."/>
            <person name="Kantor R.S."/>
            <person name="Aliaga Goltsman D.S."/>
            <person name="Bik E.M."/>
            <person name="Thomas B.C."/>
            <person name="Banfield J.F."/>
            <person name="Relman D.A."/>
        </authorList>
    </citation>
    <scope>NUCLEOTIDE SEQUENCE [LARGE SCALE GENOMIC DNA]</scope>
    <source>
        <strain evidence="1">DOLZORAL124_49_17</strain>
    </source>
</reference>
<proteinExistence type="predicted"/>
<protein>
    <submittedName>
        <fullName evidence="1">Uncharacterized protein</fullName>
    </submittedName>
</protein>
<gene>
    <name evidence="1" type="ORF">CSB45_02945</name>
</gene>
<sequence length="61" mass="7242">MSDTPSDSEYRTEYINLKFYCQCFHQSRKKFTHSDIFYCDPFKKPPPEESKAAGKQFDIPI</sequence>
<organism evidence="1 2">
    <name type="scientific">candidate division KSB3 bacterium</name>
    <dbReference type="NCBI Taxonomy" id="2044937"/>
    <lineage>
        <taxon>Bacteria</taxon>
        <taxon>candidate division KSB3</taxon>
    </lineage>
</organism>
<evidence type="ECO:0000313" key="2">
    <source>
        <dbReference type="Proteomes" id="UP000229740"/>
    </source>
</evidence>
<name>A0A2G6E9R7_9BACT</name>
<accession>A0A2G6E9R7</accession>
<dbReference type="AlphaFoldDB" id="A0A2G6E9R7"/>
<evidence type="ECO:0000313" key="1">
    <source>
        <dbReference type="EMBL" id="PID58518.1"/>
    </source>
</evidence>